<protein>
    <submittedName>
        <fullName evidence="2">Uncharacterized protein</fullName>
    </submittedName>
</protein>
<evidence type="ECO:0000313" key="2">
    <source>
        <dbReference type="EMBL" id="KAF9890410.1"/>
    </source>
</evidence>
<organism evidence="2 3">
    <name type="scientific">Aspergillus nanangensis</name>
    <dbReference type="NCBI Taxonomy" id="2582783"/>
    <lineage>
        <taxon>Eukaryota</taxon>
        <taxon>Fungi</taxon>
        <taxon>Dikarya</taxon>
        <taxon>Ascomycota</taxon>
        <taxon>Pezizomycotina</taxon>
        <taxon>Eurotiomycetes</taxon>
        <taxon>Eurotiomycetidae</taxon>
        <taxon>Eurotiales</taxon>
        <taxon>Aspergillaceae</taxon>
        <taxon>Aspergillus</taxon>
        <taxon>Aspergillus subgen. Circumdati</taxon>
    </lineage>
</organism>
<accession>A0AAD4GV83</accession>
<reference evidence="2" key="1">
    <citation type="journal article" date="2019" name="Beilstein J. Org. Chem.">
        <title>Nanangenines: drimane sesquiterpenoids as the dominant metabolite cohort of a novel Australian fungus, Aspergillus nanangensis.</title>
        <authorList>
            <person name="Lacey H.J."/>
            <person name="Gilchrist C.L.M."/>
            <person name="Crombie A."/>
            <person name="Kalaitzis J.A."/>
            <person name="Vuong D."/>
            <person name="Rutledge P.J."/>
            <person name="Turner P."/>
            <person name="Pitt J.I."/>
            <person name="Lacey E."/>
            <person name="Chooi Y.H."/>
            <person name="Piggott A.M."/>
        </authorList>
    </citation>
    <scope>NUCLEOTIDE SEQUENCE</scope>
    <source>
        <strain evidence="2">MST-FP2251</strain>
    </source>
</reference>
<comment type="caution">
    <text evidence="2">The sequence shown here is derived from an EMBL/GenBank/DDBJ whole genome shotgun (WGS) entry which is preliminary data.</text>
</comment>
<gene>
    <name evidence="2" type="ORF">FE257_006078</name>
</gene>
<feature type="signal peptide" evidence="1">
    <location>
        <begin position="1"/>
        <end position="17"/>
    </location>
</feature>
<reference evidence="2" key="2">
    <citation type="submission" date="2020-02" db="EMBL/GenBank/DDBJ databases">
        <authorList>
            <person name="Gilchrist C.L.M."/>
            <person name="Chooi Y.-H."/>
        </authorList>
    </citation>
    <scope>NUCLEOTIDE SEQUENCE</scope>
    <source>
        <strain evidence="2">MST-FP2251</strain>
    </source>
</reference>
<evidence type="ECO:0000313" key="3">
    <source>
        <dbReference type="Proteomes" id="UP001194746"/>
    </source>
</evidence>
<keyword evidence="1" id="KW-0732">Signal</keyword>
<evidence type="ECO:0000256" key="1">
    <source>
        <dbReference type="SAM" id="SignalP"/>
    </source>
</evidence>
<sequence>MHLIWVTLVTSATVASASPVQMELVSPDQCPDDYNIKRCMGYVCATDVEM</sequence>
<dbReference type="AlphaFoldDB" id="A0AAD4GV83"/>
<keyword evidence="3" id="KW-1185">Reference proteome</keyword>
<name>A0AAD4GV83_ASPNN</name>
<dbReference type="Proteomes" id="UP001194746">
    <property type="component" value="Unassembled WGS sequence"/>
</dbReference>
<dbReference type="EMBL" id="VCAU01000027">
    <property type="protein sequence ID" value="KAF9890410.1"/>
    <property type="molecule type" value="Genomic_DNA"/>
</dbReference>
<feature type="chain" id="PRO_5041972772" evidence="1">
    <location>
        <begin position="18"/>
        <end position="50"/>
    </location>
</feature>
<proteinExistence type="predicted"/>